<dbReference type="Gene3D" id="1.20.1050.10">
    <property type="match status" value="1"/>
</dbReference>
<dbReference type="InterPro" id="IPR040079">
    <property type="entry name" value="Glutathione_S-Trfase"/>
</dbReference>
<dbReference type="SUPFAM" id="SSF47616">
    <property type="entry name" value="GST C-terminal domain-like"/>
    <property type="match status" value="1"/>
</dbReference>
<feature type="domain" description="GST C-terminal" evidence="4">
    <location>
        <begin position="85"/>
        <end position="226"/>
    </location>
</feature>
<dbReference type="SFLD" id="SFLDG00358">
    <property type="entry name" value="Main_(cytGST)"/>
    <property type="match status" value="1"/>
</dbReference>
<dbReference type="InterPro" id="IPR004046">
    <property type="entry name" value="GST_C"/>
</dbReference>
<comment type="caution">
    <text evidence="5">The sequence shown here is derived from an EMBL/GenBank/DDBJ whole genome shotgun (WGS) entry which is preliminary data.</text>
</comment>
<dbReference type="PANTHER" id="PTHR44051">
    <property type="entry name" value="GLUTATHIONE S-TRANSFERASE-RELATED"/>
    <property type="match status" value="1"/>
</dbReference>
<evidence type="ECO:0000313" key="6">
    <source>
        <dbReference type="Proteomes" id="UP000189431"/>
    </source>
</evidence>
<dbReference type="InterPro" id="IPR010987">
    <property type="entry name" value="Glutathione-S-Trfase_C-like"/>
</dbReference>
<dbReference type="InterPro" id="IPR036282">
    <property type="entry name" value="Glutathione-S-Trfase_C_sf"/>
</dbReference>
<protein>
    <recommendedName>
        <fullName evidence="7">Glutathione S-transferase family protein</fullName>
    </recommendedName>
</protein>
<dbReference type="PROSITE" id="PS50404">
    <property type="entry name" value="GST_NTER"/>
    <property type="match status" value="1"/>
</dbReference>
<reference evidence="6" key="1">
    <citation type="submission" date="2017-01" db="EMBL/GenBank/DDBJ databases">
        <title>Draft genome of the species Salinivibrio costicola subsp. alcaliphilus.</title>
        <authorList>
            <person name="Lopez-Hermoso C."/>
            <person name="De La Haba R."/>
            <person name="Sanchez-Porro C."/>
            <person name="Ventosa A."/>
        </authorList>
    </citation>
    <scope>NUCLEOTIDE SEQUENCE [LARGE SCALE GENOMIC DNA]</scope>
    <source>
        <strain evidence="6">CBH448</strain>
    </source>
</reference>
<feature type="region of interest" description="Disordered" evidence="2">
    <location>
        <begin position="123"/>
        <end position="142"/>
    </location>
</feature>
<sequence>MKVYGHPLSINVQKVMWLIEELDLSIALEEVDIRHSHRDAQAIAERCPMQQTPVLEDGPNSVWESHTILRYLVACYGNKMWYPDCAFQRSCYERWMDWCLSSFQPVIKRALFSSASDHPHAMSSQAMSSQAMSSQAMSSRDMPSREKALEQCRYHLERIDEVLAEQKYLASDRITLADIAIGSLIHSLHNEASLTLPPNISRWYQQLADLPGYQRWIMQAESTLPA</sequence>
<proteinExistence type="inferred from homology"/>
<feature type="compositionally biased region" description="Low complexity" evidence="2">
    <location>
        <begin position="123"/>
        <end position="139"/>
    </location>
</feature>
<feature type="domain" description="GST N-terminal" evidence="3">
    <location>
        <begin position="1"/>
        <end position="80"/>
    </location>
</feature>
<dbReference type="Pfam" id="PF00043">
    <property type="entry name" value="GST_C"/>
    <property type="match status" value="1"/>
</dbReference>
<dbReference type="Gene3D" id="3.40.30.10">
    <property type="entry name" value="Glutaredoxin"/>
    <property type="match status" value="1"/>
</dbReference>
<keyword evidence="6" id="KW-1185">Reference proteome</keyword>
<accession>A0ABX3KU11</accession>
<dbReference type="PANTHER" id="PTHR44051:SF19">
    <property type="entry name" value="DISULFIDE-BOND OXIDOREDUCTASE YFCG"/>
    <property type="match status" value="1"/>
</dbReference>
<evidence type="ECO:0008006" key="7">
    <source>
        <dbReference type="Google" id="ProtNLM"/>
    </source>
</evidence>
<organism evidence="5 6">
    <name type="scientific">Salinivibrio costicola subsp. alcaliphilus</name>
    <dbReference type="NCBI Taxonomy" id="272773"/>
    <lineage>
        <taxon>Bacteria</taxon>
        <taxon>Pseudomonadati</taxon>
        <taxon>Pseudomonadota</taxon>
        <taxon>Gammaproteobacteria</taxon>
        <taxon>Vibrionales</taxon>
        <taxon>Vibrionaceae</taxon>
        <taxon>Salinivibrio</taxon>
    </lineage>
</organism>
<name>A0ABX3KU11_SALCS</name>
<evidence type="ECO:0000256" key="1">
    <source>
        <dbReference type="RuleBase" id="RU003494"/>
    </source>
</evidence>
<dbReference type="Pfam" id="PF02798">
    <property type="entry name" value="GST_N"/>
    <property type="match status" value="1"/>
</dbReference>
<evidence type="ECO:0000259" key="4">
    <source>
        <dbReference type="PROSITE" id="PS50405"/>
    </source>
</evidence>
<dbReference type="PROSITE" id="PS50405">
    <property type="entry name" value="GST_CTER"/>
    <property type="match status" value="1"/>
</dbReference>
<evidence type="ECO:0000313" key="5">
    <source>
        <dbReference type="EMBL" id="OOF35233.1"/>
    </source>
</evidence>
<dbReference type="RefSeq" id="WP_077668981.1">
    <property type="nucleotide sequence ID" value="NZ_MUFR01000003.1"/>
</dbReference>
<gene>
    <name evidence="5" type="ORF">BZJ21_01780</name>
</gene>
<dbReference type="SFLD" id="SFLDS00019">
    <property type="entry name" value="Glutathione_Transferase_(cytos"/>
    <property type="match status" value="1"/>
</dbReference>
<dbReference type="Proteomes" id="UP000189431">
    <property type="component" value="Unassembled WGS sequence"/>
</dbReference>
<dbReference type="EMBL" id="MUFR01000003">
    <property type="protein sequence ID" value="OOF35233.1"/>
    <property type="molecule type" value="Genomic_DNA"/>
</dbReference>
<dbReference type="SUPFAM" id="SSF52833">
    <property type="entry name" value="Thioredoxin-like"/>
    <property type="match status" value="1"/>
</dbReference>
<evidence type="ECO:0000259" key="3">
    <source>
        <dbReference type="PROSITE" id="PS50404"/>
    </source>
</evidence>
<dbReference type="InterPro" id="IPR004045">
    <property type="entry name" value="Glutathione_S-Trfase_N"/>
</dbReference>
<comment type="similarity">
    <text evidence="1">Belongs to the GST superfamily.</text>
</comment>
<dbReference type="InterPro" id="IPR036249">
    <property type="entry name" value="Thioredoxin-like_sf"/>
</dbReference>
<evidence type="ECO:0000256" key="2">
    <source>
        <dbReference type="SAM" id="MobiDB-lite"/>
    </source>
</evidence>